<evidence type="ECO:0000256" key="10">
    <source>
        <dbReference type="ARBA" id="ARBA00023014"/>
    </source>
</evidence>
<evidence type="ECO:0000256" key="8">
    <source>
        <dbReference type="ARBA" id="ARBA00022801"/>
    </source>
</evidence>
<dbReference type="SMART" id="SM00987">
    <property type="entry name" value="UreE_C"/>
    <property type="match status" value="1"/>
</dbReference>
<feature type="region of interest" description="Disordered" evidence="12">
    <location>
        <begin position="196"/>
        <end position="259"/>
    </location>
</feature>
<dbReference type="Pfam" id="PF03167">
    <property type="entry name" value="UDG"/>
    <property type="match status" value="1"/>
</dbReference>
<feature type="compositionally biased region" description="Basic and acidic residues" evidence="12">
    <location>
        <begin position="229"/>
        <end position="242"/>
    </location>
</feature>
<name>A0A9E6Y0L9_9ACTN</name>
<dbReference type="RefSeq" id="WP_259311487.1">
    <property type="nucleotide sequence ID" value="NZ_CP087164.1"/>
</dbReference>
<dbReference type="EMBL" id="CP087164">
    <property type="protein sequence ID" value="UGS37432.1"/>
    <property type="molecule type" value="Genomic_DNA"/>
</dbReference>
<dbReference type="InterPro" id="IPR036895">
    <property type="entry name" value="Uracil-DNA_glycosylase-like_sf"/>
</dbReference>
<comment type="similarity">
    <text evidence="2">Belongs to the uracil-DNA glycosylase (UDG) superfamily. Type 4 (UDGa) family.</text>
</comment>
<reference evidence="14" key="1">
    <citation type="journal article" date="2022" name="Int. J. Syst. Evol. Microbiol.">
        <title>Pseudomonas aegrilactucae sp. nov. and Pseudomonas morbosilactucae sp. nov., pathogens causing bacterial rot of lettuce in Japan.</title>
        <authorList>
            <person name="Sawada H."/>
            <person name="Fujikawa T."/>
            <person name="Satou M."/>
        </authorList>
    </citation>
    <scope>NUCLEOTIDE SEQUENCE</scope>
    <source>
        <strain evidence="14">0166_1</strain>
    </source>
</reference>
<dbReference type="SUPFAM" id="SSF52141">
    <property type="entry name" value="Uracil-DNA glycosylase-like"/>
    <property type="match status" value="1"/>
</dbReference>
<keyword evidence="6" id="KW-0479">Metal-binding</keyword>
<keyword evidence="7" id="KW-0227">DNA damage</keyword>
<proteinExistence type="inferred from homology"/>
<dbReference type="GO" id="GO:0004844">
    <property type="term" value="F:uracil DNA N-glycosylase activity"/>
    <property type="evidence" value="ECO:0007669"/>
    <property type="project" value="UniProtKB-EC"/>
</dbReference>
<keyword evidence="5" id="KW-0004">4Fe-4S</keyword>
<comment type="catalytic activity">
    <reaction evidence="1">
        <text>Hydrolyzes single-stranded DNA or mismatched double-stranded DNA and polynucleotides, releasing free uracil.</text>
        <dbReference type="EC" id="3.2.2.27"/>
    </reaction>
</comment>
<evidence type="ECO:0000256" key="11">
    <source>
        <dbReference type="ARBA" id="ARBA00023204"/>
    </source>
</evidence>
<dbReference type="InterPro" id="IPR005273">
    <property type="entry name" value="Ura-DNA_glyco_family4"/>
</dbReference>
<evidence type="ECO:0000313" key="14">
    <source>
        <dbReference type="EMBL" id="UGS37432.1"/>
    </source>
</evidence>
<dbReference type="EC" id="3.2.2.27" evidence="3"/>
<evidence type="ECO:0000313" key="15">
    <source>
        <dbReference type="Proteomes" id="UP001162834"/>
    </source>
</evidence>
<keyword evidence="11" id="KW-0234">DNA repair</keyword>
<dbReference type="Proteomes" id="UP001162834">
    <property type="component" value="Chromosome"/>
</dbReference>
<evidence type="ECO:0000256" key="5">
    <source>
        <dbReference type="ARBA" id="ARBA00022485"/>
    </source>
</evidence>
<dbReference type="Gene3D" id="3.40.470.10">
    <property type="entry name" value="Uracil-DNA glycosylase-like domain"/>
    <property type="match status" value="1"/>
</dbReference>
<keyword evidence="9" id="KW-0408">Iron</keyword>
<dbReference type="SMART" id="SM00986">
    <property type="entry name" value="UDG"/>
    <property type="match status" value="1"/>
</dbReference>
<evidence type="ECO:0000256" key="4">
    <source>
        <dbReference type="ARBA" id="ARBA00019403"/>
    </source>
</evidence>
<dbReference type="PANTHER" id="PTHR33693">
    <property type="entry name" value="TYPE-5 URACIL-DNA GLYCOSYLASE"/>
    <property type="match status" value="1"/>
</dbReference>
<evidence type="ECO:0000256" key="7">
    <source>
        <dbReference type="ARBA" id="ARBA00022763"/>
    </source>
</evidence>
<dbReference type="GO" id="GO:0051539">
    <property type="term" value="F:4 iron, 4 sulfur cluster binding"/>
    <property type="evidence" value="ECO:0007669"/>
    <property type="project" value="UniProtKB-KW"/>
</dbReference>
<dbReference type="CDD" id="cd10030">
    <property type="entry name" value="UDG-F4_TTUDGA_SPO1dp_like"/>
    <property type="match status" value="1"/>
</dbReference>
<feature type="domain" description="Uracil-DNA glycosylase-like" evidence="13">
    <location>
        <begin position="36"/>
        <end position="186"/>
    </location>
</feature>
<dbReference type="PANTHER" id="PTHR33693:SF1">
    <property type="entry name" value="TYPE-4 URACIL-DNA GLYCOSYLASE"/>
    <property type="match status" value="1"/>
</dbReference>
<evidence type="ECO:0000256" key="9">
    <source>
        <dbReference type="ARBA" id="ARBA00023004"/>
    </source>
</evidence>
<keyword evidence="8" id="KW-0378">Hydrolase</keyword>
<evidence type="ECO:0000256" key="2">
    <source>
        <dbReference type="ARBA" id="ARBA00006521"/>
    </source>
</evidence>
<dbReference type="KEGG" id="sbae:DSM104329_03848"/>
<organism evidence="14 15">
    <name type="scientific">Capillimicrobium parvum</name>
    <dbReference type="NCBI Taxonomy" id="2884022"/>
    <lineage>
        <taxon>Bacteria</taxon>
        <taxon>Bacillati</taxon>
        <taxon>Actinomycetota</taxon>
        <taxon>Thermoleophilia</taxon>
        <taxon>Solirubrobacterales</taxon>
        <taxon>Capillimicrobiaceae</taxon>
        <taxon>Capillimicrobium</taxon>
    </lineage>
</organism>
<evidence type="ECO:0000256" key="6">
    <source>
        <dbReference type="ARBA" id="ARBA00022723"/>
    </source>
</evidence>
<evidence type="ECO:0000256" key="12">
    <source>
        <dbReference type="SAM" id="MobiDB-lite"/>
    </source>
</evidence>
<protein>
    <recommendedName>
        <fullName evidence="4">Type-4 uracil-DNA glycosylase</fullName>
        <ecNumber evidence="3">3.2.2.27</ecNumber>
    </recommendedName>
</protein>
<keyword evidence="15" id="KW-1185">Reference proteome</keyword>
<keyword evidence="10" id="KW-0411">Iron-sulfur</keyword>
<dbReference type="InterPro" id="IPR051536">
    <property type="entry name" value="UDG_Type-4/5"/>
</dbReference>
<dbReference type="NCBIfam" id="TIGR00758">
    <property type="entry name" value="UDG_fam4"/>
    <property type="match status" value="1"/>
</dbReference>
<evidence type="ECO:0000259" key="13">
    <source>
        <dbReference type="SMART" id="SM00986"/>
    </source>
</evidence>
<dbReference type="GO" id="GO:0046872">
    <property type="term" value="F:metal ion binding"/>
    <property type="evidence" value="ECO:0007669"/>
    <property type="project" value="UniProtKB-KW"/>
</dbReference>
<dbReference type="AlphaFoldDB" id="A0A9E6Y0L9"/>
<accession>A0A9E6Y0L9</accession>
<dbReference type="GO" id="GO:0006281">
    <property type="term" value="P:DNA repair"/>
    <property type="evidence" value="ECO:0007669"/>
    <property type="project" value="UniProtKB-KW"/>
</dbReference>
<evidence type="ECO:0000256" key="3">
    <source>
        <dbReference type="ARBA" id="ARBA00012030"/>
    </source>
</evidence>
<gene>
    <name evidence="14" type="ORF">DSM104329_03848</name>
</gene>
<dbReference type="InterPro" id="IPR005122">
    <property type="entry name" value="Uracil-DNA_glycosylase-like"/>
</dbReference>
<evidence type="ECO:0000256" key="1">
    <source>
        <dbReference type="ARBA" id="ARBA00001400"/>
    </source>
</evidence>
<sequence>MATPEQRREELLAVFEQARGCTRCPQLASTRTKVVFGAGDADADLMFVGEAPGANEDRQGLPFVGQAGKLLDQLLGEIGLSRREVFVANTLKCQPPGNRDPHPVEIENCQDYLMRQLELIEPRVVCTLGNFATKLLRGDPAGITRVHGTDEVRVIGRRAVRLYPLFHPAAALYTPRMLDVLREDFRRIPELLALPVPPQPAFADEPMVPIESETAPRAVPAPESSAGAEPDREPTSELRSEPQAEADPQPPNPEQLGLF</sequence>